<dbReference type="CDD" id="cd09272">
    <property type="entry name" value="RNase_HI_RT_Ty1"/>
    <property type="match status" value="1"/>
</dbReference>
<feature type="non-terminal residue" evidence="1">
    <location>
        <position position="141"/>
    </location>
</feature>
<evidence type="ECO:0000313" key="1">
    <source>
        <dbReference type="EMBL" id="RDX71773.1"/>
    </source>
</evidence>
<dbReference type="EMBL" id="QJKJ01011207">
    <property type="protein sequence ID" value="RDX71773.1"/>
    <property type="molecule type" value="Genomic_DNA"/>
</dbReference>
<protein>
    <recommendedName>
        <fullName evidence="3">Copia protein</fullName>
    </recommendedName>
</protein>
<evidence type="ECO:0000313" key="2">
    <source>
        <dbReference type="Proteomes" id="UP000257109"/>
    </source>
</evidence>
<name>A0A371F0Q2_MUCPR</name>
<feature type="non-terminal residue" evidence="1">
    <location>
        <position position="1"/>
    </location>
</feature>
<comment type="caution">
    <text evidence="1">The sequence shown here is derived from an EMBL/GenBank/DDBJ whole genome shotgun (WGS) entry which is preliminary data.</text>
</comment>
<reference evidence="1" key="1">
    <citation type="submission" date="2018-05" db="EMBL/GenBank/DDBJ databases">
        <title>Draft genome of Mucuna pruriens seed.</title>
        <authorList>
            <person name="Nnadi N.E."/>
            <person name="Vos R."/>
            <person name="Hasami M.H."/>
            <person name="Devisetty U.K."/>
            <person name="Aguiy J.C."/>
        </authorList>
    </citation>
    <scope>NUCLEOTIDE SEQUENCE [LARGE SCALE GENOMIC DNA]</scope>
    <source>
        <strain evidence="1">JCA_2017</strain>
    </source>
</reference>
<dbReference type="OrthoDB" id="2551793at2759"/>
<organism evidence="1 2">
    <name type="scientific">Mucuna pruriens</name>
    <name type="common">Velvet bean</name>
    <name type="synonym">Dolichos pruriens</name>
    <dbReference type="NCBI Taxonomy" id="157652"/>
    <lineage>
        <taxon>Eukaryota</taxon>
        <taxon>Viridiplantae</taxon>
        <taxon>Streptophyta</taxon>
        <taxon>Embryophyta</taxon>
        <taxon>Tracheophyta</taxon>
        <taxon>Spermatophyta</taxon>
        <taxon>Magnoliopsida</taxon>
        <taxon>eudicotyledons</taxon>
        <taxon>Gunneridae</taxon>
        <taxon>Pentapetalae</taxon>
        <taxon>rosids</taxon>
        <taxon>fabids</taxon>
        <taxon>Fabales</taxon>
        <taxon>Fabaceae</taxon>
        <taxon>Papilionoideae</taxon>
        <taxon>50 kb inversion clade</taxon>
        <taxon>NPAAA clade</taxon>
        <taxon>indigoferoid/millettioid clade</taxon>
        <taxon>Phaseoleae</taxon>
        <taxon>Mucuna</taxon>
    </lineage>
</organism>
<dbReference type="STRING" id="157652.A0A371F0Q2"/>
<gene>
    <name evidence="1" type="ORF">CR513_48831</name>
</gene>
<accession>A0A371F0Q2</accession>
<keyword evidence="2" id="KW-1185">Reference proteome</keyword>
<dbReference type="AlphaFoldDB" id="A0A371F0Q2"/>
<dbReference type="Proteomes" id="UP000257109">
    <property type="component" value="Unassembled WGS sequence"/>
</dbReference>
<sequence>MCCFVHYRDRVHCHYKSRQGVSLNEYLLFYDSQRAIHLGKNSTFHSRSKHIDVRYHWIHDAFNAKLLELAKFHIDDNGIDMMTKVLLREKFEACCEITRLTSHVKIVISHSLTIGSGWNFDSRFNTQNLDMEIDFFGLDDS</sequence>
<evidence type="ECO:0008006" key="3">
    <source>
        <dbReference type="Google" id="ProtNLM"/>
    </source>
</evidence>
<proteinExistence type="predicted"/>